<name>A0A6J7F1A3_9ZZZZ</name>
<organism evidence="1">
    <name type="scientific">freshwater metagenome</name>
    <dbReference type="NCBI Taxonomy" id="449393"/>
    <lineage>
        <taxon>unclassified sequences</taxon>
        <taxon>metagenomes</taxon>
        <taxon>ecological metagenomes</taxon>
    </lineage>
</organism>
<dbReference type="AlphaFoldDB" id="A0A6J7F1A3"/>
<accession>A0A6J7F1A3</accession>
<proteinExistence type="predicted"/>
<reference evidence="1" key="1">
    <citation type="submission" date="2020-05" db="EMBL/GenBank/DDBJ databases">
        <authorList>
            <person name="Chiriac C."/>
            <person name="Salcher M."/>
            <person name="Ghai R."/>
            <person name="Kavagutti S V."/>
        </authorList>
    </citation>
    <scope>NUCLEOTIDE SEQUENCE</scope>
</reference>
<gene>
    <name evidence="1" type="ORF">UFOPK3376_02736</name>
</gene>
<sequence length="388" mass="42408">MSTRHLTTITAEEVRLLGAAVTALYIDEVRGQALNLRIVNGGRQWTIETPSSQLMIDIVDPACTANSEGDLALSERVQHFAQCFSEETVSLSIADDSTIVATAGSVTAAIDLVPQRQPVRERWQVRPSATAVVPIQQFWQLLLSARRTPCGVADSAYPTPVPWMQFGDGWVGLHIDWNDFVASRATYRIATLSQEGHTTTTFPLGPIETFISLLLLIEDIEHEILPDVTITVGTVRHDTGNRDVIVLAAGPWRLLVWLVHPLKARWATLVDKQFDLAGLDVIDTDGAEWIVAAEGCEVRVKLHHGHPDIARVSLILVQSVAESLELLRELSQLNASSSGIRYWLENDAVHAAADVYCTALNTLPAAIHQLIAAAEVYEPMLASLGANV</sequence>
<evidence type="ECO:0000313" key="1">
    <source>
        <dbReference type="EMBL" id="CAB4889862.1"/>
    </source>
</evidence>
<dbReference type="EMBL" id="CAFBLP010000100">
    <property type="protein sequence ID" value="CAB4889862.1"/>
    <property type="molecule type" value="Genomic_DNA"/>
</dbReference>
<protein>
    <submittedName>
        <fullName evidence="1">Unannotated protein</fullName>
    </submittedName>
</protein>